<dbReference type="FunFam" id="3.15.20.10:FF:000001">
    <property type="entry name" value="Phospholipid transfer protein"/>
    <property type="match status" value="1"/>
</dbReference>
<keyword evidence="1" id="KW-0044">Antibiotic</keyword>
<accession>A0A8C0FVW8</accession>
<feature type="domain" description="Lipid-binding serum glycoprotein C-terminal" evidence="2">
    <location>
        <begin position="78"/>
        <end position="243"/>
    </location>
</feature>
<dbReference type="GO" id="GO:0045087">
    <property type="term" value="P:innate immune response"/>
    <property type="evidence" value="ECO:0007669"/>
    <property type="project" value="UniProtKB-UniRule"/>
</dbReference>
<comment type="function">
    <text evidence="1">The cytotoxic action of BPI is limited to many species of Gram-negative bacteria; this specificity may be explained by a strong affinity of the very basic N-terminal half for the negatively charged lipopolysaccharides that are unique to the Gram-negative bacterial outer envelope.</text>
</comment>
<comment type="domain">
    <text evidence="1">The N- and C-terminal barrels adopt an identical fold despite having only 13% of conserved residues.</text>
</comment>
<reference evidence="3" key="2">
    <citation type="submission" date="2025-09" db="UniProtKB">
        <authorList>
            <consortium name="Ensembl"/>
        </authorList>
    </citation>
    <scope>IDENTIFICATION</scope>
</reference>
<dbReference type="SUPFAM" id="SSF55394">
    <property type="entry name" value="Bactericidal permeability-increasing protein, BPI"/>
    <property type="match status" value="2"/>
</dbReference>
<keyword evidence="1" id="KW-0325">Glycoprotein</keyword>
<comment type="subunit">
    <text evidence="1">Monomer. Homodimer; disulfide-linked.</text>
</comment>
<dbReference type="PANTHER" id="PTHR10504">
    <property type="entry name" value="BACTERICIDAL PERMEABILITY-INCREASING BPI PROTEIN-RELATED"/>
    <property type="match status" value="1"/>
</dbReference>
<keyword evidence="1" id="KW-0391">Immunity</keyword>
<proteinExistence type="predicted"/>
<dbReference type="Pfam" id="PF02886">
    <property type="entry name" value="LBP_BPI_CETP_C"/>
    <property type="match status" value="1"/>
</dbReference>
<dbReference type="InterPro" id="IPR032942">
    <property type="entry name" value="BPI/LBP/Plunc"/>
</dbReference>
<organism evidence="3 4">
    <name type="scientific">Bubo bubo</name>
    <name type="common">Eurasian eagle-owl</name>
    <name type="synonym">Strix bubo</name>
    <dbReference type="NCBI Taxonomy" id="30461"/>
    <lineage>
        <taxon>Eukaryota</taxon>
        <taxon>Metazoa</taxon>
        <taxon>Chordata</taxon>
        <taxon>Craniata</taxon>
        <taxon>Vertebrata</taxon>
        <taxon>Euteleostomi</taxon>
        <taxon>Archelosauria</taxon>
        <taxon>Archosauria</taxon>
        <taxon>Dinosauria</taxon>
        <taxon>Saurischia</taxon>
        <taxon>Theropoda</taxon>
        <taxon>Coelurosauria</taxon>
        <taxon>Aves</taxon>
        <taxon>Neognathae</taxon>
        <taxon>Neoaves</taxon>
        <taxon>Telluraves</taxon>
        <taxon>Strigiformes</taxon>
        <taxon>Strigidae</taxon>
        <taxon>Bubo</taxon>
    </lineage>
</organism>
<keyword evidence="1" id="KW-0929">Antimicrobial</keyword>
<name>A0A8C0FVW8_BUBBB</name>
<dbReference type="GO" id="GO:0050829">
    <property type="term" value="P:defense response to Gram-negative bacterium"/>
    <property type="evidence" value="ECO:0007669"/>
    <property type="project" value="UniProtKB-UniRule"/>
</dbReference>
<evidence type="ECO:0000313" key="3">
    <source>
        <dbReference type="Ensembl" id="ENSBOBP00000021059.1"/>
    </source>
</evidence>
<keyword evidence="1" id="KW-0399">Innate immunity</keyword>
<dbReference type="Gene3D" id="3.15.20.10">
    <property type="entry name" value="Bactericidal permeability-increasing protein, domain 2"/>
    <property type="match status" value="1"/>
</dbReference>
<keyword evidence="1" id="KW-0732">Signal</keyword>
<keyword evidence="4" id="KW-1185">Reference proteome</keyword>
<protein>
    <recommendedName>
        <fullName evidence="1">Bactericidal permeability-increasing protein</fullName>
        <shortName evidence="1">BPI</shortName>
    </recommendedName>
</protein>
<comment type="subcellular location">
    <subcellularLocation>
        <location evidence="1">Secreted</location>
    </subcellularLocation>
</comment>
<evidence type="ECO:0000256" key="1">
    <source>
        <dbReference type="RuleBase" id="RU369039"/>
    </source>
</evidence>
<dbReference type="SMART" id="SM00329">
    <property type="entry name" value="BPI2"/>
    <property type="match status" value="1"/>
</dbReference>
<evidence type="ECO:0000313" key="4">
    <source>
        <dbReference type="Proteomes" id="UP000694567"/>
    </source>
</evidence>
<comment type="domain">
    <text evidence="1">The N-terminal region may be exposed to the interior of the granule, whereas the C-terminal portion may be embedded in the membrane. During phagocytosis and degranulation, proteases may be released and activated and cleave BPI at the junction of the N- and C-terminal portions of the molecule, providing controlled release of the N-terminal antibacterial fragment when bacteria are ingested.</text>
</comment>
<dbReference type="AlphaFoldDB" id="A0A8C0FVW8"/>
<evidence type="ECO:0000259" key="2">
    <source>
        <dbReference type="SMART" id="SM00329"/>
    </source>
</evidence>
<dbReference type="InterPro" id="IPR017943">
    <property type="entry name" value="Bactericidal_perm-incr_a/b_dom"/>
</dbReference>
<dbReference type="GO" id="GO:0031663">
    <property type="term" value="P:lipopolysaccharide-mediated signaling pathway"/>
    <property type="evidence" value="ECO:0007669"/>
    <property type="project" value="TreeGrafter"/>
</dbReference>
<dbReference type="Ensembl" id="ENSBOBT00000021537.1">
    <property type="protein sequence ID" value="ENSBOBP00000021059.1"/>
    <property type="gene ID" value="ENSBOBG00000012817.1"/>
</dbReference>
<reference evidence="3" key="1">
    <citation type="submission" date="2025-08" db="UniProtKB">
        <authorList>
            <consortium name="Ensembl"/>
        </authorList>
    </citation>
    <scope>IDENTIFICATION</scope>
</reference>
<dbReference type="GO" id="GO:0005615">
    <property type="term" value="C:extracellular space"/>
    <property type="evidence" value="ECO:0007669"/>
    <property type="project" value="UniProtKB-UniRule"/>
</dbReference>
<sequence length="266" mass="28475">CPQVCQIVVKSVRDELQPYLRTLPVTARIDARAGIDYSLVAPPTATAQSLDVDLKGEFFSLAHRSAVPFTPLPLAFPPDHDHMVYFGASSYFFNTASFAYHAAGALVFEITDSMIPKDVEFHLNTTTFSAFIPQVSGPKMYPDMLMKLRLSAPSAPFLDIGPEGLSLRPVVDIQSYAILPNSSLAPLFLLSLVSSAPSSWAISNAEPLPSSSCQGGAEETSPGVVLNRKTLTNAGFNAAHRQAPGQAVDPLRLGWSEPFPQVSGAG</sequence>
<dbReference type="Proteomes" id="UP000694567">
    <property type="component" value="Unplaced"/>
</dbReference>
<dbReference type="PANTHER" id="PTHR10504:SF84">
    <property type="entry name" value="BACTERICIDAL PERMEABILITY-INCREASING PROTEIN"/>
    <property type="match status" value="1"/>
</dbReference>
<keyword evidence="1" id="KW-0964">Secreted</keyword>
<dbReference type="InterPro" id="IPR001124">
    <property type="entry name" value="Lipid-bd_serum_glycop_C"/>
</dbReference>
<keyword evidence="1" id="KW-1015">Disulfide bond</keyword>
<dbReference type="GO" id="GO:0001530">
    <property type="term" value="F:lipopolysaccharide binding"/>
    <property type="evidence" value="ECO:0007669"/>
    <property type="project" value="TreeGrafter"/>
</dbReference>